<feature type="region of interest" description="Disordered" evidence="7">
    <location>
        <begin position="548"/>
        <end position="580"/>
    </location>
</feature>
<name>A0A267F7Z5_9PLAT</name>
<feature type="compositionally biased region" description="Polar residues" evidence="7">
    <location>
        <begin position="758"/>
        <end position="768"/>
    </location>
</feature>
<evidence type="ECO:0000256" key="2">
    <source>
        <dbReference type="ARBA" id="ARBA00022448"/>
    </source>
</evidence>
<dbReference type="AlphaFoldDB" id="A0A267F7Z5"/>
<feature type="transmembrane region" description="Helical" evidence="8">
    <location>
        <begin position="113"/>
        <end position="133"/>
    </location>
</feature>
<feature type="transmembrane region" description="Helical" evidence="8">
    <location>
        <begin position="336"/>
        <end position="355"/>
    </location>
</feature>
<feature type="transmembrane region" description="Helical" evidence="8">
    <location>
        <begin position="379"/>
        <end position="400"/>
    </location>
</feature>
<keyword evidence="6" id="KW-0915">Sodium</keyword>
<feature type="region of interest" description="Disordered" evidence="7">
    <location>
        <begin position="743"/>
        <end position="773"/>
    </location>
</feature>
<protein>
    <submittedName>
        <fullName evidence="9">Uncharacterized protein</fullName>
    </submittedName>
</protein>
<evidence type="ECO:0000256" key="3">
    <source>
        <dbReference type="ARBA" id="ARBA00022692"/>
    </source>
</evidence>
<feature type="region of interest" description="Disordered" evidence="7">
    <location>
        <begin position="705"/>
        <end position="729"/>
    </location>
</feature>
<gene>
    <name evidence="9" type="ORF">BOX15_Mlig012599g1</name>
</gene>
<feature type="transmembrane region" description="Helical" evidence="8">
    <location>
        <begin position="216"/>
        <end position="234"/>
    </location>
</feature>
<feature type="transmembrane region" description="Helical" evidence="8">
    <location>
        <begin position="508"/>
        <end position="528"/>
    </location>
</feature>
<keyword evidence="4 8" id="KW-1133">Transmembrane helix</keyword>
<evidence type="ECO:0000256" key="7">
    <source>
        <dbReference type="SAM" id="MobiDB-lite"/>
    </source>
</evidence>
<evidence type="ECO:0000256" key="1">
    <source>
        <dbReference type="ARBA" id="ARBA00004141"/>
    </source>
</evidence>
<reference evidence="9 10" key="1">
    <citation type="submission" date="2017-06" db="EMBL/GenBank/DDBJ databases">
        <title>A platform for efficient transgenesis in Macrostomum lignano, a flatworm model organism for stem cell research.</title>
        <authorList>
            <person name="Berezikov E."/>
        </authorList>
    </citation>
    <scope>NUCLEOTIDE SEQUENCE [LARGE SCALE GENOMIC DNA]</scope>
    <source>
        <strain evidence="9">DV1</strain>
        <tissue evidence="9">Whole organism</tissue>
    </source>
</reference>
<dbReference type="GO" id="GO:0006865">
    <property type="term" value="P:amino acid transport"/>
    <property type="evidence" value="ECO:0007669"/>
    <property type="project" value="TreeGrafter"/>
</dbReference>
<dbReference type="PROSITE" id="PS50267">
    <property type="entry name" value="NA_NEUROTRAN_SYMP_3"/>
    <property type="match status" value="1"/>
</dbReference>
<feature type="compositionally biased region" description="Low complexity" evidence="7">
    <location>
        <begin position="705"/>
        <end position="714"/>
    </location>
</feature>
<keyword evidence="2" id="KW-0813">Transport</keyword>
<proteinExistence type="predicted"/>
<evidence type="ECO:0000313" key="9">
    <source>
        <dbReference type="EMBL" id="PAA69868.1"/>
    </source>
</evidence>
<evidence type="ECO:0000256" key="6">
    <source>
        <dbReference type="PIRSR" id="PIRSR600175-1"/>
    </source>
</evidence>
<feature type="transmembrane region" description="Helical" evidence="8">
    <location>
        <begin position="140"/>
        <end position="160"/>
    </location>
</feature>
<evidence type="ECO:0000313" key="10">
    <source>
        <dbReference type="Proteomes" id="UP000215902"/>
    </source>
</evidence>
<dbReference type="GO" id="GO:0005886">
    <property type="term" value="C:plasma membrane"/>
    <property type="evidence" value="ECO:0007669"/>
    <property type="project" value="TreeGrafter"/>
</dbReference>
<dbReference type="InterPro" id="IPR000175">
    <property type="entry name" value="Na/ntran_symport"/>
</dbReference>
<organism evidence="9 10">
    <name type="scientific">Macrostomum lignano</name>
    <dbReference type="NCBI Taxonomy" id="282301"/>
    <lineage>
        <taxon>Eukaryota</taxon>
        <taxon>Metazoa</taxon>
        <taxon>Spiralia</taxon>
        <taxon>Lophotrochozoa</taxon>
        <taxon>Platyhelminthes</taxon>
        <taxon>Rhabditophora</taxon>
        <taxon>Macrostomorpha</taxon>
        <taxon>Macrostomida</taxon>
        <taxon>Macrostomidae</taxon>
        <taxon>Macrostomum</taxon>
    </lineage>
</organism>
<feature type="compositionally biased region" description="Low complexity" evidence="7">
    <location>
        <begin position="743"/>
        <end position="757"/>
    </location>
</feature>
<comment type="caution">
    <text evidence="9">The sequence shown here is derived from an EMBL/GenBank/DDBJ whole genome shotgun (WGS) entry which is preliminary data.</text>
</comment>
<feature type="transmembrane region" description="Helical" evidence="8">
    <location>
        <begin position="452"/>
        <end position="472"/>
    </location>
</feature>
<accession>A0A267F7Z5</accession>
<feature type="transmembrane region" description="Helical" evidence="8">
    <location>
        <begin position="70"/>
        <end position="93"/>
    </location>
</feature>
<comment type="subcellular location">
    <subcellularLocation>
        <location evidence="1">Membrane</location>
        <topology evidence="1">Multi-pass membrane protein</topology>
    </subcellularLocation>
</comment>
<evidence type="ECO:0000256" key="4">
    <source>
        <dbReference type="ARBA" id="ARBA00022989"/>
    </source>
</evidence>
<keyword evidence="6" id="KW-0479">Metal-binding</keyword>
<sequence length="863" mass="92691">MMLRAECTLISCIALLTPQLFVHLPLRAYIEYGLWPVLVQLAGILVLVQPLVFCELALGQRSQFGPVKCWCFGPAWKGIGLLMLTCSALDLLATNADVLDHLQRHHNIGGLQYTAYFQLALWLGVLLPVLTWWPKYASKLWVLGSLLCIGALCAVAARTLSLGHSEAALQRLWQLSAKLPDSLLDLLRASLLPYLYACGTGALIALGSYRKPRTNAFLDSGLTVGLVFLLHALYTVSTSALVMQFCQGHPALFGDAASPASAIDASGAAPAPASSSNGTCQMPRYNVRLPTVPSASANQPGWAIAPPEADDRAGDDVRVYLELLEGLPTNMISPKIWLWFWRSALGWLFLTRMLVRADAWVRAVSDKFRGCQSLRRRQWTARLLASLIVCTFGAGLGFVQQHFKQNLSLPDLYRMSTVRWLPLLLTALACLAVAHGYGGVRFIKEVGGGVALRPWFLVLVGFVTPGLAIALAGLRMHVSIQALLWPSAGNLFYRIIGPSIQVPNYANLLLAVAAFLLLLAGLFSPLIWHGLCRRQRCIDLVQPTKSWQGEQLHRPGGPGDGIDGSTGDMASEDSANGTNGGGGVMGGMIGSGSGGGGGYGGGGGMGGGDFLVRDLGATTIGNESPVMTHTMRQQHQQQQQYQAATAVKLANPMLPPPSNDIEPPLPPPPPPAAAALMYTNAKPTQPVRPMVEQQQQQQYAMTAVVSSTASSMSSTPPPPPPPSILPMSTIAGTADTYGTVRFQQQQQQQNQQYPQYQSVPTSYSTSTLPARDRQKGEIRFNLSGGGEDAIGGQAAGGAASGTKTLNRGILKNKHQTADGYQQQRQAGQQQQFLEECIPLRGNHADNPYQARAEMYRGTGGDML</sequence>
<feature type="compositionally biased region" description="Pro residues" evidence="7">
    <location>
        <begin position="715"/>
        <end position="724"/>
    </location>
</feature>
<feature type="transmembrane region" description="Helical" evidence="8">
    <location>
        <begin position="37"/>
        <end position="58"/>
    </location>
</feature>
<evidence type="ECO:0000256" key="8">
    <source>
        <dbReference type="SAM" id="Phobius"/>
    </source>
</evidence>
<dbReference type="GO" id="GO:0035725">
    <property type="term" value="P:sodium ion transmembrane transport"/>
    <property type="evidence" value="ECO:0007669"/>
    <property type="project" value="TreeGrafter"/>
</dbReference>
<evidence type="ECO:0000256" key="5">
    <source>
        <dbReference type="ARBA" id="ARBA00023136"/>
    </source>
</evidence>
<keyword evidence="10" id="KW-1185">Reference proteome</keyword>
<dbReference type="SUPFAM" id="SSF161070">
    <property type="entry name" value="SNF-like"/>
    <property type="match status" value="1"/>
</dbReference>
<dbReference type="EMBL" id="NIVC01001282">
    <property type="protein sequence ID" value="PAA69868.1"/>
    <property type="molecule type" value="Genomic_DNA"/>
</dbReference>
<feature type="transmembrane region" description="Helical" evidence="8">
    <location>
        <begin position="420"/>
        <end position="440"/>
    </location>
</feature>
<keyword evidence="3 8" id="KW-0812">Transmembrane</keyword>
<dbReference type="Proteomes" id="UP000215902">
    <property type="component" value="Unassembled WGS sequence"/>
</dbReference>
<feature type="transmembrane region" description="Helical" evidence="8">
    <location>
        <begin position="191"/>
        <end position="209"/>
    </location>
</feature>
<dbReference type="GO" id="GO:0046872">
    <property type="term" value="F:metal ion binding"/>
    <property type="evidence" value="ECO:0007669"/>
    <property type="project" value="UniProtKB-KW"/>
</dbReference>
<dbReference type="PANTHER" id="PTHR11616:SF309">
    <property type="entry name" value="TRANSPORTER"/>
    <property type="match status" value="1"/>
</dbReference>
<dbReference type="InterPro" id="IPR037272">
    <property type="entry name" value="SNS_sf"/>
</dbReference>
<feature type="binding site" evidence="6">
    <location>
        <position position="348"/>
    </location>
    <ligand>
        <name>Na(+)</name>
        <dbReference type="ChEBI" id="CHEBI:29101"/>
        <label>1</label>
    </ligand>
</feature>
<keyword evidence="5 8" id="KW-0472">Membrane</keyword>
<dbReference type="PANTHER" id="PTHR11616">
    <property type="entry name" value="SODIUM/CHLORIDE DEPENDENT TRANSPORTER"/>
    <property type="match status" value="1"/>
</dbReference>